<comment type="caution">
    <text evidence="1">The sequence shown here is derived from an EMBL/GenBank/DDBJ whole genome shotgun (WGS) entry which is preliminary data.</text>
</comment>
<gene>
    <name evidence="1" type="ORF">FCL40_14710</name>
</gene>
<proteinExistence type="predicted"/>
<sequence length="272" mass="31655">MNTDHIPTVKSLMEQHAIRLTGDEALRFKFSAFLQQKELRFQLESHPPYLVCFTGLEDQGLGYDIYFDEEKNSQPLYSIHFSQDISLVAHVRTTTGIIHKALYVKNGVNIARITQTFKALHRRLDQSSTFFVCQECHHLIDAELMHDADTPFCRDHNCNLTVKQPFDGLQHDRISDRQHSSVWAEKKDDCIQLLVTELTWPHPHECAYTSKVIKTLPLNTSPEEVRRIKYQLASSYEFFKECIHCNRRVEVGRMHNESTCQYCAESQFGVTY</sequence>
<dbReference type="RefSeq" id="WP_136854056.1">
    <property type="nucleotide sequence ID" value="NZ_SWCI01000011.1"/>
</dbReference>
<evidence type="ECO:0000313" key="1">
    <source>
        <dbReference type="EMBL" id="TKB47986.1"/>
    </source>
</evidence>
<protein>
    <submittedName>
        <fullName evidence="1">Uncharacterized protein</fullName>
    </submittedName>
</protein>
<keyword evidence="2" id="KW-1185">Reference proteome</keyword>
<name>A0A4U1BCQ5_9GAMM</name>
<accession>A0A4U1BCQ5</accession>
<dbReference type="OrthoDB" id="6259967at2"/>
<dbReference type="Proteomes" id="UP000305674">
    <property type="component" value="Unassembled WGS sequence"/>
</dbReference>
<dbReference type="EMBL" id="SWCI01000011">
    <property type="protein sequence ID" value="TKB47986.1"/>
    <property type="molecule type" value="Genomic_DNA"/>
</dbReference>
<evidence type="ECO:0000313" key="2">
    <source>
        <dbReference type="Proteomes" id="UP000305674"/>
    </source>
</evidence>
<organism evidence="1 2">
    <name type="scientific">Ferrimonas sediminicola</name>
    <dbReference type="NCBI Taxonomy" id="2569538"/>
    <lineage>
        <taxon>Bacteria</taxon>
        <taxon>Pseudomonadati</taxon>
        <taxon>Pseudomonadota</taxon>
        <taxon>Gammaproteobacteria</taxon>
        <taxon>Alteromonadales</taxon>
        <taxon>Ferrimonadaceae</taxon>
        <taxon>Ferrimonas</taxon>
    </lineage>
</organism>
<reference evidence="1 2" key="1">
    <citation type="submission" date="2019-04" db="EMBL/GenBank/DDBJ databases">
        <authorList>
            <person name="Hwang J.C."/>
        </authorList>
    </citation>
    <scope>NUCLEOTIDE SEQUENCE [LARGE SCALE GENOMIC DNA]</scope>
    <source>
        <strain evidence="1 2">IMCC35001</strain>
    </source>
</reference>
<dbReference type="AlphaFoldDB" id="A0A4U1BCQ5"/>